<reference evidence="2 3" key="1">
    <citation type="submission" date="2019-12" db="EMBL/GenBank/DDBJ databases">
        <title>Genome sequence of Streptomyces bambusae.</title>
        <authorList>
            <person name="Bansal K."/>
            <person name="Choksket S."/>
            <person name="Korpole S."/>
            <person name="Patil P.B."/>
        </authorList>
    </citation>
    <scope>NUCLEOTIDE SEQUENCE [LARGE SCALE GENOMIC DNA]</scope>
    <source>
        <strain evidence="2 3">SK60</strain>
    </source>
</reference>
<feature type="region of interest" description="Disordered" evidence="1">
    <location>
        <begin position="1"/>
        <end position="31"/>
    </location>
</feature>
<gene>
    <name evidence="2" type="ORF">GPJ59_20630</name>
</gene>
<evidence type="ECO:0000313" key="2">
    <source>
        <dbReference type="EMBL" id="MBW5484220.1"/>
    </source>
</evidence>
<dbReference type="RefSeq" id="WP_219668702.1">
    <property type="nucleotide sequence ID" value="NZ_WTFF01000149.1"/>
</dbReference>
<sequence length="233" mass="23377">MAHTVPLPRVAPETGTGPATGSGTGPDHDEYGRWYERVLGWPVAGGPPVQLLTGTRFDVLDVPADAGLRLLRRPVATGPVARSGRRMHFLVAAGSAAELDGLLDWLEWGGVALDLAALGEGGRIAAPVPPGQVCHAASGGPWRRSPAGGPAGSPAGGPVESPWGAAVWLRPPGPECGAGLPALPALSACGRGGGPAAGPDLVRLVGAAATECHRARLGRRAPQGVAGQPLAFS</sequence>
<dbReference type="InterPro" id="IPR029068">
    <property type="entry name" value="Glyas_Bleomycin-R_OHBP_Dase"/>
</dbReference>
<dbReference type="Proteomes" id="UP000812013">
    <property type="component" value="Unassembled WGS sequence"/>
</dbReference>
<dbReference type="NCBIfam" id="NF040464">
    <property type="entry name" value="SCO3374_fam"/>
    <property type="match status" value="1"/>
</dbReference>
<evidence type="ECO:0008006" key="4">
    <source>
        <dbReference type="Google" id="ProtNLM"/>
    </source>
</evidence>
<organism evidence="2 3">
    <name type="scientific">Streptomyces bambusae</name>
    <dbReference type="NCBI Taxonomy" id="1550616"/>
    <lineage>
        <taxon>Bacteria</taxon>
        <taxon>Bacillati</taxon>
        <taxon>Actinomycetota</taxon>
        <taxon>Actinomycetes</taxon>
        <taxon>Kitasatosporales</taxon>
        <taxon>Streptomycetaceae</taxon>
        <taxon>Streptomyces</taxon>
    </lineage>
</organism>
<proteinExistence type="predicted"/>
<dbReference type="EMBL" id="WTFF01000149">
    <property type="protein sequence ID" value="MBW5484220.1"/>
    <property type="molecule type" value="Genomic_DNA"/>
</dbReference>
<accession>A0ABS6ZC42</accession>
<keyword evidence="3" id="KW-1185">Reference proteome</keyword>
<protein>
    <recommendedName>
        <fullName evidence="4">Proline-rich protein</fullName>
    </recommendedName>
</protein>
<evidence type="ECO:0000313" key="3">
    <source>
        <dbReference type="Proteomes" id="UP000812013"/>
    </source>
</evidence>
<evidence type="ECO:0000256" key="1">
    <source>
        <dbReference type="SAM" id="MobiDB-lite"/>
    </source>
</evidence>
<comment type="caution">
    <text evidence="2">The sequence shown here is derived from an EMBL/GenBank/DDBJ whole genome shotgun (WGS) entry which is preliminary data.</text>
</comment>
<feature type="region of interest" description="Disordered" evidence="1">
    <location>
        <begin position="135"/>
        <end position="158"/>
    </location>
</feature>
<dbReference type="InterPro" id="IPR047919">
    <property type="entry name" value="SCO3374-like"/>
</dbReference>
<dbReference type="SUPFAM" id="SSF54593">
    <property type="entry name" value="Glyoxalase/Bleomycin resistance protein/Dihydroxybiphenyl dioxygenase"/>
    <property type="match status" value="1"/>
</dbReference>
<name>A0ABS6ZC42_9ACTN</name>